<reference evidence="1 2" key="1">
    <citation type="submission" date="2011-11" db="EMBL/GenBank/DDBJ databases">
        <title>The Genome Sequence of Myroides odoratimimus CIP 101113.</title>
        <authorList>
            <person name="Earl A."/>
            <person name="Ward D."/>
            <person name="Feldgarden M."/>
            <person name="Gevers D."/>
            <person name="Huys G."/>
            <person name="Young S.K."/>
            <person name="Zeng Q."/>
            <person name="Gargeya S."/>
            <person name="Fitzgerald M."/>
            <person name="Haas B."/>
            <person name="Abouelleil A."/>
            <person name="Alvarado L."/>
            <person name="Arachchi H.M."/>
            <person name="Berlin A."/>
            <person name="Brown A."/>
            <person name="Chapman S.B."/>
            <person name="Chen Z."/>
            <person name="Dunbar C."/>
            <person name="Freedman E."/>
            <person name="Gearin G."/>
            <person name="Goldberg J."/>
            <person name="Griggs A."/>
            <person name="Gujja S."/>
            <person name="Heiman D."/>
            <person name="Howarth C."/>
            <person name="Larson L."/>
            <person name="Lui A."/>
            <person name="MacDonald P.J.P."/>
            <person name="Montmayeur A."/>
            <person name="Murphy C."/>
            <person name="Neiman D."/>
            <person name="Pearson M."/>
            <person name="Priest M."/>
            <person name="Roberts A."/>
            <person name="Saif S."/>
            <person name="Shea T."/>
            <person name="Shenoy N."/>
            <person name="Sisk P."/>
            <person name="Stolte C."/>
            <person name="Sykes S."/>
            <person name="Wortman J."/>
            <person name="Nusbaum C."/>
            <person name="Birren B."/>
        </authorList>
    </citation>
    <scope>NUCLEOTIDE SEQUENCE [LARGE SCALE GENOMIC DNA]</scope>
    <source>
        <strain evidence="1 2">CIP 101113</strain>
    </source>
</reference>
<sequence>MWKKIPNFAKYRDYSNLKKEILDILFFTTVLTTNNPIRADLSHTHHEVY</sequence>
<proteinExistence type="predicted"/>
<organism evidence="1 2">
    <name type="scientific">Myroides odoratimimus CIP 101113</name>
    <dbReference type="NCBI Taxonomy" id="883154"/>
    <lineage>
        <taxon>Bacteria</taxon>
        <taxon>Pseudomonadati</taxon>
        <taxon>Bacteroidota</taxon>
        <taxon>Flavobacteriia</taxon>
        <taxon>Flavobacteriales</taxon>
        <taxon>Flavobacteriaceae</taxon>
        <taxon>Myroides</taxon>
    </lineage>
</organism>
<comment type="caution">
    <text evidence="1">The sequence shown here is derived from an EMBL/GenBank/DDBJ whole genome shotgun (WGS) entry which is preliminary data.</text>
</comment>
<evidence type="ECO:0000313" key="2">
    <source>
        <dbReference type="Proteomes" id="UP000004834"/>
    </source>
</evidence>
<name>A0AAV3F0F2_9FLAO</name>
<accession>A0AAV3F0F2</accession>
<dbReference type="Proteomes" id="UP000004834">
    <property type="component" value="Unassembled WGS sequence"/>
</dbReference>
<evidence type="ECO:0000313" key="1">
    <source>
        <dbReference type="EMBL" id="EHO07219.1"/>
    </source>
</evidence>
<dbReference type="AlphaFoldDB" id="A0AAV3F0F2"/>
<dbReference type="EMBL" id="AGEE01000045">
    <property type="protein sequence ID" value="EHO07219.1"/>
    <property type="molecule type" value="Genomic_DNA"/>
</dbReference>
<protein>
    <submittedName>
        <fullName evidence="1">Uncharacterized protein</fullName>
    </submittedName>
</protein>
<gene>
    <name evidence="1" type="ORF">HMPREF9715_02916</name>
</gene>